<dbReference type="InterPro" id="IPR058163">
    <property type="entry name" value="LysR-type_TF_proteobact-type"/>
</dbReference>
<keyword evidence="2" id="KW-0805">Transcription regulation</keyword>
<organism evidence="6 7">
    <name type="scientific">Massilia phyllostachyos</name>
    <dbReference type="NCBI Taxonomy" id="2898585"/>
    <lineage>
        <taxon>Bacteria</taxon>
        <taxon>Pseudomonadati</taxon>
        <taxon>Pseudomonadota</taxon>
        <taxon>Betaproteobacteria</taxon>
        <taxon>Burkholderiales</taxon>
        <taxon>Oxalobacteraceae</taxon>
        <taxon>Telluria group</taxon>
        <taxon>Massilia</taxon>
    </lineage>
</organism>
<reference evidence="6" key="1">
    <citation type="submission" date="2021-11" db="EMBL/GenBank/DDBJ databases">
        <title>The complete genome of Massilia sp sp. G4R7.</title>
        <authorList>
            <person name="Liu L."/>
            <person name="Yue J."/>
            <person name="Yuan J."/>
            <person name="Yang F."/>
            <person name="Li L."/>
        </authorList>
    </citation>
    <scope>NUCLEOTIDE SEQUENCE</scope>
    <source>
        <strain evidence="6">G4R7</strain>
    </source>
</reference>
<dbReference type="InterPro" id="IPR005119">
    <property type="entry name" value="LysR_subst-bd"/>
</dbReference>
<dbReference type="InterPro" id="IPR036388">
    <property type="entry name" value="WH-like_DNA-bd_sf"/>
</dbReference>
<keyword evidence="7" id="KW-1185">Reference proteome</keyword>
<dbReference type="PANTHER" id="PTHR30537:SF5">
    <property type="entry name" value="HTH-TYPE TRANSCRIPTIONAL ACTIVATOR TTDR-RELATED"/>
    <property type="match status" value="1"/>
</dbReference>
<evidence type="ECO:0000256" key="2">
    <source>
        <dbReference type="ARBA" id="ARBA00023015"/>
    </source>
</evidence>
<dbReference type="Pfam" id="PF03466">
    <property type="entry name" value="LysR_substrate"/>
    <property type="match status" value="1"/>
</dbReference>
<evidence type="ECO:0000313" key="7">
    <source>
        <dbReference type="Proteomes" id="UP001179361"/>
    </source>
</evidence>
<evidence type="ECO:0000256" key="3">
    <source>
        <dbReference type="ARBA" id="ARBA00023125"/>
    </source>
</evidence>
<dbReference type="SUPFAM" id="SSF46785">
    <property type="entry name" value="Winged helix' DNA-binding domain"/>
    <property type="match status" value="1"/>
</dbReference>
<sequence length="309" mass="33702">MDRFAELKTFCTVAASGGFSSAARQLGLATSSVTRVIDALEARLGVALLNRSTRSVTLTEAGLGYLDDALRILDQLEAADDAVSEHGDEVKGVLRVAAPPTFASLYIAPMLPDLRVRHPRLVLDLRLSNEVVNLADESIDVAIRMGGIDPEARLVARRLAAHQRVLCASPTYLKRHGAPCLPADLADHDCLQFSFTDNRRSWRLRKRDGIDAVVEEIPIRGVVQADNADVLRQAAVAGLGVAMLAHWLVHADLRAGRLVRVMEEYEVNPGPMDVAMHAVYQENRRGSQKIRAFVELLAEHLGRAGIPDA</sequence>
<dbReference type="CDD" id="cd08422">
    <property type="entry name" value="PBP2_CrgA_like"/>
    <property type="match status" value="1"/>
</dbReference>
<comment type="caution">
    <text evidence="6">The sequence shown here is derived from an EMBL/GenBank/DDBJ whole genome shotgun (WGS) entry which is preliminary data.</text>
</comment>
<keyword evidence="4" id="KW-0804">Transcription</keyword>
<dbReference type="InterPro" id="IPR000847">
    <property type="entry name" value="LysR_HTH_N"/>
</dbReference>
<dbReference type="EMBL" id="JAJNOC010000001">
    <property type="protein sequence ID" value="MCD2514946.1"/>
    <property type="molecule type" value="Genomic_DNA"/>
</dbReference>
<evidence type="ECO:0000256" key="1">
    <source>
        <dbReference type="ARBA" id="ARBA00009437"/>
    </source>
</evidence>
<dbReference type="Pfam" id="PF00126">
    <property type="entry name" value="HTH_1"/>
    <property type="match status" value="1"/>
</dbReference>
<dbReference type="PANTHER" id="PTHR30537">
    <property type="entry name" value="HTH-TYPE TRANSCRIPTIONAL REGULATOR"/>
    <property type="match status" value="1"/>
</dbReference>
<name>A0ABS8PZL7_9BURK</name>
<protein>
    <submittedName>
        <fullName evidence="6">LysR substrate-binding domain-containing protein</fullName>
    </submittedName>
</protein>
<evidence type="ECO:0000313" key="6">
    <source>
        <dbReference type="EMBL" id="MCD2514946.1"/>
    </source>
</evidence>
<dbReference type="InterPro" id="IPR036390">
    <property type="entry name" value="WH_DNA-bd_sf"/>
</dbReference>
<dbReference type="Gene3D" id="1.10.10.10">
    <property type="entry name" value="Winged helix-like DNA-binding domain superfamily/Winged helix DNA-binding domain"/>
    <property type="match status" value="1"/>
</dbReference>
<dbReference type="Gene3D" id="3.40.190.290">
    <property type="match status" value="1"/>
</dbReference>
<comment type="similarity">
    <text evidence="1">Belongs to the LysR transcriptional regulatory family.</text>
</comment>
<proteinExistence type="inferred from homology"/>
<gene>
    <name evidence="6" type="ORF">LQ564_01300</name>
</gene>
<dbReference type="SUPFAM" id="SSF53850">
    <property type="entry name" value="Periplasmic binding protein-like II"/>
    <property type="match status" value="1"/>
</dbReference>
<dbReference type="RefSeq" id="WP_231056284.1">
    <property type="nucleotide sequence ID" value="NZ_JAJNOC010000001.1"/>
</dbReference>
<dbReference type="Proteomes" id="UP001179361">
    <property type="component" value="Unassembled WGS sequence"/>
</dbReference>
<evidence type="ECO:0000256" key="4">
    <source>
        <dbReference type="ARBA" id="ARBA00023163"/>
    </source>
</evidence>
<feature type="domain" description="HTH lysR-type" evidence="5">
    <location>
        <begin position="1"/>
        <end position="59"/>
    </location>
</feature>
<accession>A0ABS8PZL7</accession>
<evidence type="ECO:0000259" key="5">
    <source>
        <dbReference type="PROSITE" id="PS50931"/>
    </source>
</evidence>
<keyword evidence="3" id="KW-0238">DNA-binding</keyword>
<dbReference type="PROSITE" id="PS50931">
    <property type="entry name" value="HTH_LYSR"/>
    <property type="match status" value="1"/>
</dbReference>